<evidence type="ECO:0000313" key="3">
    <source>
        <dbReference type="EMBL" id="HJC36046.1"/>
    </source>
</evidence>
<dbReference type="Gene3D" id="3.30.70.970">
    <property type="entry name" value="RraB-like"/>
    <property type="match status" value="1"/>
</dbReference>
<protein>
    <submittedName>
        <fullName evidence="3">Ribonuclease E inhibitor RraB</fullName>
    </submittedName>
</protein>
<feature type="domain" description="Regulator of ribonuclease activity B" evidence="2">
    <location>
        <begin position="97"/>
        <end position="186"/>
    </location>
</feature>
<dbReference type="InterPro" id="IPR009671">
    <property type="entry name" value="RraB_dom"/>
</dbReference>
<dbReference type="AlphaFoldDB" id="A0A9D2SVW2"/>
<reference evidence="3" key="2">
    <citation type="submission" date="2021-04" db="EMBL/GenBank/DDBJ databases">
        <authorList>
            <person name="Gilroy R."/>
        </authorList>
    </citation>
    <scope>NUCLEOTIDE SEQUENCE</scope>
    <source>
        <strain evidence="3">CHK187-11901</strain>
    </source>
</reference>
<name>A0A9D2SVW2_9FIRM</name>
<accession>A0A9D2SVW2</accession>
<reference evidence="3" key="1">
    <citation type="journal article" date="2021" name="PeerJ">
        <title>Extensive microbial diversity within the chicken gut microbiome revealed by metagenomics and culture.</title>
        <authorList>
            <person name="Gilroy R."/>
            <person name="Ravi A."/>
            <person name="Getino M."/>
            <person name="Pursley I."/>
            <person name="Horton D.L."/>
            <person name="Alikhan N.F."/>
            <person name="Baker D."/>
            <person name="Gharbi K."/>
            <person name="Hall N."/>
            <person name="Watson M."/>
            <person name="Adriaenssens E.M."/>
            <person name="Foster-Nyarko E."/>
            <person name="Jarju S."/>
            <person name="Secka A."/>
            <person name="Antonio M."/>
            <person name="Oren A."/>
            <person name="Chaudhuri R.R."/>
            <person name="La Ragione R."/>
            <person name="Hildebrand F."/>
            <person name="Pallen M.J."/>
        </authorList>
    </citation>
    <scope>NUCLEOTIDE SEQUENCE</scope>
    <source>
        <strain evidence="3">CHK187-11901</strain>
    </source>
</reference>
<evidence type="ECO:0000259" key="2">
    <source>
        <dbReference type="Pfam" id="PF06877"/>
    </source>
</evidence>
<keyword evidence="1" id="KW-0472">Membrane</keyword>
<keyword evidence="1" id="KW-1133">Transmembrane helix</keyword>
<dbReference type="Proteomes" id="UP000823896">
    <property type="component" value="Unassembled WGS sequence"/>
</dbReference>
<gene>
    <name evidence="3" type="ORF">H9702_02820</name>
</gene>
<proteinExistence type="predicted"/>
<dbReference type="InterPro" id="IPR036701">
    <property type="entry name" value="RraB-like_sf"/>
</dbReference>
<dbReference type="SUPFAM" id="SSF89946">
    <property type="entry name" value="Hypothetical protein VC0424"/>
    <property type="match status" value="1"/>
</dbReference>
<dbReference type="Pfam" id="PF06877">
    <property type="entry name" value="RraB"/>
    <property type="match status" value="1"/>
</dbReference>
<keyword evidence="1" id="KW-0812">Transmembrane</keyword>
<evidence type="ECO:0000256" key="1">
    <source>
        <dbReference type="SAM" id="Phobius"/>
    </source>
</evidence>
<comment type="caution">
    <text evidence="3">The sequence shown here is derived from an EMBL/GenBank/DDBJ whole genome shotgun (WGS) entry which is preliminary data.</text>
</comment>
<sequence length="190" mass="21307">MKLSRLIPAIAAVGGAVAFAVYKLQKNKKEIMKLDEGLLTDDEEDSAGDFHIDEVKSTADVDDVDVDIPAFKEQNAQEEPYVMDEETKAKISANIDEAIKALGAVQDVHTAERPVEHQMSFPSEEDMNHFKESVVKRGYVVTKGENENSAVCMHIAPMDKDLMMQHVTYLFEETKSNHGTYEGWHCDPVY</sequence>
<organism evidence="3 4">
    <name type="scientific">Candidatus Merdibacter merdavium</name>
    <dbReference type="NCBI Taxonomy" id="2838692"/>
    <lineage>
        <taxon>Bacteria</taxon>
        <taxon>Bacillati</taxon>
        <taxon>Bacillota</taxon>
        <taxon>Erysipelotrichia</taxon>
        <taxon>Erysipelotrichales</taxon>
        <taxon>Erysipelotrichaceae</taxon>
        <taxon>Merdibacter</taxon>
    </lineage>
</organism>
<feature type="transmembrane region" description="Helical" evidence="1">
    <location>
        <begin position="6"/>
        <end position="24"/>
    </location>
</feature>
<evidence type="ECO:0000313" key="4">
    <source>
        <dbReference type="Proteomes" id="UP000823896"/>
    </source>
</evidence>
<dbReference type="EMBL" id="DWWM01000015">
    <property type="protein sequence ID" value="HJC36046.1"/>
    <property type="molecule type" value="Genomic_DNA"/>
</dbReference>